<feature type="region of interest" description="Disordered" evidence="1">
    <location>
        <begin position="1"/>
        <end position="21"/>
    </location>
</feature>
<reference evidence="2 3" key="1">
    <citation type="submission" date="2016-09" db="EMBL/GenBank/DDBJ databases">
        <title>Extensive genetic diversity and differential bi-allelic expression allows diatom success in the polar Southern Ocean.</title>
        <authorList>
            <consortium name="DOE Joint Genome Institute"/>
            <person name="Mock T."/>
            <person name="Otillar R.P."/>
            <person name="Strauss J."/>
            <person name="Dupont C."/>
            <person name="Frickenhaus S."/>
            <person name="Maumus F."/>
            <person name="Mcmullan M."/>
            <person name="Sanges R."/>
            <person name="Schmutz J."/>
            <person name="Toseland A."/>
            <person name="Valas R."/>
            <person name="Veluchamy A."/>
            <person name="Ward B.J."/>
            <person name="Allen A."/>
            <person name="Barry K."/>
            <person name="Falciatore A."/>
            <person name="Ferrante M."/>
            <person name="Fortunato A.E."/>
            <person name="Gloeckner G."/>
            <person name="Gruber A."/>
            <person name="Hipkin R."/>
            <person name="Janech M."/>
            <person name="Kroth P."/>
            <person name="Leese F."/>
            <person name="Lindquist E."/>
            <person name="Lyon B.R."/>
            <person name="Martin J."/>
            <person name="Mayer C."/>
            <person name="Parker M."/>
            <person name="Quesneville H."/>
            <person name="Raymond J."/>
            <person name="Uhlig C."/>
            <person name="Valentin K.U."/>
            <person name="Worden A.Z."/>
            <person name="Armbrust E.V."/>
            <person name="Bowler C."/>
            <person name="Green B."/>
            <person name="Moulton V."/>
            <person name="Van Oosterhout C."/>
            <person name="Grigoriev I."/>
        </authorList>
    </citation>
    <scope>NUCLEOTIDE SEQUENCE [LARGE SCALE GENOMIC DNA]</scope>
    <source>
        <strain evidence="2 3">CCMP1102</strain>
    </source>
</reference>
<dbReference type="AlphaFoldDB" id="A0A1E7EP77"/>
<evidence type="ECO:0000313" key="3">
    <source>
        <dbReference type="Proteomes" id="UP000095751"/>
    </source>
</evidence>
<dbReference type="KEGG" id="fcy:FRACYDRAFT_264936"/>
<dbReference type="OrthoDB" id="43456at2759"/>
<keyword evidence="3" id="KW-1185">Reference proteome</keyword>
<dbReference type="Proteomes" id="UP000095751">
    <property type="component" value="Unassembled WGS sequence"/>
</dbReference>
<evidence type="ECO:0000256" key="1">
    <source>
        <dbReference type="SAM" id="MobiDB-lite"/>
    </source>
</evidence>
<gene>
    <name evidence="2" type="ORF">FRACYDRAFT_264936</name>
</gene>
<evidence type="ECO:0000313" key="2">
    <source>
        <dbReference type="EMBL" id="OEU07343.1"/>
    </source>
</evidence>
<organism evidence="2 3">
    <name type="scientific">Fragilariopsis cylindrus CCMP1102</name>
    <dbReference type="NCBI Taxonomy" id="635003"/>
    <lineage>
        <taxon>Eukaryota</taxon>
        <taxon>Sar</taxon>
        <taxon>Stramenopiles</taxon>
        <taxon>Ochrophyta</taxon>
        <taxon>Bacillariophyta</taxon>
        <taxon>Bacillariophyceae</taxon>
        <taxon>Bacillariophycidae</taxon>
        <taxon>Bacillariales</taxon>
        <taxon>Bacillariaceae</taxon>
        <taxon>Fragilariopsis</taxon>
    </lineage>
</organism>
<dbReference type="EMBL" id="KV784386">
    <property type="protein sequence ID" value="OEU07343.1"/>
    <property type="molecule type" value="Genomic_DNA"/>
</dbReference>
<protein>
    <submittedName>
        <fullName evidence="2">Uncharacterized protein</fullName>
    </submittedName>
</protein>
<feature type="compositionally biased region" description="Low complexity" evidence="1">
    <location>
        <begin position="1"/>
        <end position="20"/>
    </location>
</feature>
<proteinExistence type="predicted"/>
<dbReference type="InParanoid" id="A0A1E7EP77"/>
<accession>A0A1E7EP77</accession>
<name>A0A1E7EP77_9STRA</name>
<sequence>MATRMASSTATATLTKQASANQAITSRAAYHSTTSTTQSSSQQIPNRFTQAFQEMKEVCPNSISIYASCVLETERSGQSVSQHSCSKEFRQVKACFRKVRGF</sequence>